<dbReference type="KEGG" id="vg:25026551"/>
<evidence type="ECO:0000259" key="2">
    <source>
        <dbReference type="Pfam" id="PF02957"/>
    </source>
</evidence>
<gene>
    <name evidence="3" type="primary">US1</name>
</gene>
<feature type="compositionally biased region" description="Low complexity" evidence="1">
    <location>
        <begin position="98"/>
        <end position="109"/>
    </location>
</feature>
<evidence type="ECO:0000256" key="1">
    <source>
        <dbReference type="SAM" id="MobiDB-lite"/>
    </source>
</evidence>
<dbReference type="EMBL" id="FJ483968">
    <property type="protein sequence ID" value="AEV80501.1"/>
    <property type="molecule type" value="Genomic_DNA"/>
</dbReference>
<proteinExistence type="predicted"/>
<feature type="domain" description="Hepatitis TT virus Orf2/Gyrovirus Vp2 N-terminal" evidence="2">
    <location>
        <begin position="14"/>
        <end position="61"/>
    </location>
</feature>
<dbReference type="OrthoDB" id="33942at10239"/>
<feature type="region of interest" description="Disordered" evidence="1">
    <location>
        <begin position="98"/>
        <end position="117"/>
    </location>
</feature>
<protein>
    <submittedName>
        <fullName evidence="3">Protein US1</fullName>
    </submittedName>
</protein>
<dbReference type="RefSeq" id="YP_004936113.1">
    <property type="nucleotide sequence ID" value="NC_012783.2"/>
</dbReference>
<organismHost>
    <name type="scientific">Macaca</name>
    <name type="common">macaques</name>
    <dbReference type="NCBI Taxonomy" id="9539"/>
</organismHost>
<feature type="domain" description="Hepatitis TT virus Orf2/Gyrovirus Vp2 N-terminal" evidence="2">
    <location>
        <begin position="63"/>
        <end position="91"/>
    </location>
</feature>
<evidence type="ECO:0000313" key="4">
    <source>
        <dbReference type="Proteomes" id="UP000116555"/>
    </source>
</evidence>
<keyword evidence="4" id="KW-1185">Reference proteome</keyword>
<dbReference type="Proteomes" id="UP000116555">
    <property type="component" value="Segment"/>
</dbReference>
<accession>G8XTK9</accession>
<dbReference type="InterPro" id="IPR004118">
    <property type="entry name" value="HEV_TT_vir_Orf2/Gyrovir_Vp2_N"/>
</dbReference>
<name>G8XTK9_SCMVC</name>
<sequence>MELNVMSGAVGNTPMRELAWRRVADDSHDLWCACMDWKAHVEYVQPPCEELFPASGGWPAQVEAQWRHQVRVAHDVWCNCDDWRGHALRSRSLTLESNSSRSSTSSYSSAVSCPPMSEKSRESWWKRVKGRFHMRGWWERWFARRRGQGAGQGAQSGPA</sequence>
<dbReference type="Pfam" id="PF02957">
    <property type="entry name" value="TT_ORF2-like"/>
    <property type="match status" value="2"/>
</dbReference>
<reference evidence="3 4" key="1">
    <citation type="submission" date="2011-12" db="EMBL/GenBank/DDBJ databases">
        <title>Comparative genomics of primate cytomegaloviruses.</title>
        <authorList>
            <person name="Davison A.J."/>
            <person name="Holton M."/>
            <person name="Dolan A."/>
            <person name="Dargan D.J."/>
            <person name="Gatherer D."/>
            <person name="Hayward G.S."/>
        </authorList>
    </citation>
    <scope>NUCLEOTIDE SEQUENCE [LARGE SCALE GENOMIC DNA]</scope>
    <source>
        <strain evidence="3">2715</strain>
    </source>
</reference>
<dbReference type="GeneID" id="25026551"/>
<organism evidence="3 4">
    <name type="scientific">Simian cytomegalovirus (strain Colburn)</name>
    <dbReference type="NCBI Taxonomy" id="50292"/>
    <lineage>
        <taxon>Viruses</taxon>
        <taxon>Duplodnaviria</taxon>
        <taxon>Heunggongvirae</taxon>
        <taxon>Peploviricota</taxon>
        <taxon>Herviviricetes</taxon>
        <taxon>Herpesvirales</taxon>
        <taxon>Orthoherpesviridae</taxon>
        <taxon>Betaherpesvirinae</taxon>
        <taxon>Cytomegalovirus</taxon>
        <taxon>Cytomegalovirus cercopithecinebeta5</taxon>
    </lineage>
</organism>
<evidence type="ECO:0000313" key="3">
    <source>
        <dbReference type="EMBL" id="AEV80501.1"/>
    </source>
</evidence>